<keyword evidence="2" id="KW-1185">Reference proteome</keyword>
<dbReference type="SUPFAM" id="SSF81383">
    <property type="entry name" value="F-box domain"/>
    <property type="match status" value="1"/>
</dbReference>
<dbReference type="Proteomes" id="UP000324705">
    <property type="component" value="Chromosome 1B"/>
</dbReference>
<dbReference type="EMBL" id="LT934112">
    <property type="protein sequence ID" value="VAH14170.1"/>
    <property type="molecule type" value="Genomic_DNA"/>
</dbReference>
<evidence type="ECO:0008006" key="3">
    <source>
        <dbReference type="Google" id="ProtNLM"/>
    </source>
</evidence>
<dbReference type="PANTHER" id="PTHR32133">
    <property type="entry name" value="OS07G0120400 PROTEIN"/>
    <property type="match status" value="1"/>
</dbReference>
<dbReference type="AlphaFoldDB" id="A0A9R0V350"/>
<protein>
    <recommendedName>
        <fullName evidence="3">F-box domain-containing protein</fullName>
    </recommendedName>
</protein>
<dbReference type="PANTHER" id="PTHR32133:SF386">
    <property type="entry name" value="F-BOX DOMAIN-CONTAINING PROTEIN"/>
    <property type="match status" value="1"/>
</dbReference>
<proteinExistence type="predicted"/>
<dbReference type="InterPro" id="IPR011043">
    <property type="entry name" value="Gal_Oxase/kelch_b-propeller"/>
</dbReference>
<organism evidence="1 2">
    <name type="scientific">Triticum turgidum subsp. durum</name>
    <name type="common">Durum wheat</name>
    <name type="synonym">Triticum durum</name>
    <dbReference type="NCBI Taxonomy" id="4567"/>
    <lineage>
        <taxon>Eukaryota</taxon>
        <taxon>Viridiplantae</taxon>
        <taxon>Streptophyta</taxon>
        <taxon>Embryophyta</taxon>
        <taxon>Tracheophyta</taxon>
        <taxon>Spermatophyta</taxon>
        <taxon>Magnoliopsida</taxon>
        <taxon>Liliopsida</taxon>
        <taxon>Poales</taxon>
        <taxon>Poaceae</taxon>
        <taxon>BOP clade</taxon>
        <taxon>Pooideae</taxon>
        <taxon>Triticodae</taxon>
        <taxon>Triticeae</taxon>
        <taxon>Triticinae</taxon>
        <taxon>Triticum</taxon>
    </lineage>
</organism>
<accession>A0A9R0V350</accession>
<reference evidence="1 2" key="1">
    <citation type="submission" date="2017-09" db="EMBL/GenBank/DDBJ databases">
        <authorList>
            <consortium name="International Durum Wheat Genome Sequencing Consortium (IDWGSC)"/>
            <person name="Milanesi L."/>
        </authorList>
    </citation>
    <scope>NUCLEOTIDE SEQUENCE [LARGE SCALE GENOMIC DNA]</scope>
    <source>
        <strain evidence="2">cv. Svevo</strain>
    </source>
</reference>
<dbReference type="InterPro" id="IPR036047">
    <property type="entry name" value="F-box-like_dom_sf"/>
</dbReference>
<dbReference type="SUPFAM" id="SSF50965">
    <property type="entry name" value="Galactose oxidase, central domain"/>
    <property type="match status" value="1"/>
</dbReference>
<dbReference type="Gramene" id="TRITD1Bv1G041510.1">
    <property type="protein sequence ID" value="TRITD1Bv1G041510.1"/>
    <property type="gene ID" value="TRITD1Bv1G041510"/>
</dbReference>
<gene>
    <name evidence="1" type="ORF">TRITD_1Bv1G041510</name>
</gene>
<name>A0A9R0V350_TRITD</name>
<evidence type="ECO:0000313" key="1">
    <source>
        <dbReference type="EMBL" id="VAH14170.1"/>
    </source>
</evidence>
<sequence>MPPPPSLPDGIVEDIFLRLPPDEPACLVRASLASKLWLGHLTGPRFRGRYRELHGAPPMLGFLYDWFWDYVPEEKDAVPRFVSTTGFGARVPPDHHWGDSGSDYNALDCRHGRVLLGDYGAPIPLVVWDPMTGRQTKMEAPKGQDIGSGAAVLCAVTGCDHRACHQGAFRVVVFGSMTTHVYHPVTIIQVCVSSPETGEWSQPCPGLDLGVDAFIMPVPPVVIRDAVYLMHARGEHDHIAGILKYDLGSNCLSLIDMPLPGAVNVGDVILMAMEDGSLGLAHASGSTLYLWSSSSQMGVATWTQRRAIDLKSLLPIQNPMEGLRLIGSMEGSDIIFVLTDLGIYQINLNSLQWNKIWKRQKFFALIPYMSFHNPQGISVIPLLLWFIRNNA</sequence>
<evidence type="ECO:0000313" key="2">
    <source>
        <dbReference type="Proteomes" id="UP000324705"/>
    </source>
</evidence>
<dbReference type="OMA" id="MQFRIQE"/>